<dbReference type="GO" id="GO:0004673">
    <property type="term" value="F:protein histidine kinase activity"/>
    <property type="evidence" value="ECO:0007669"/>
    <property type="project" value="UniProtKB-EC"/>
</dbReference>
<dbReference type="PROSITE" id="PS50109">
    <property type="entry name" value="HIS_KIN"/>
    <property type="match status" value="1"/>
</dbReference>
<evidence type="ECO:0000313" key="16">
    <source>
        <dbReference type="Proteomes" id="UP000838100"/>
    </source>
</evidence>
<dbReference type="InterPro" id="IPR003594">
    <property type="entry name" value="HATPase_dom"/>
</dbReference>
<dbReference type="InterPro" id="IPR003661">
    <property type="entry name" value="HisK_dim/P_dom"/>
</dbReference>
<sequence length="863" mass="95874">MRLSIRNKMLLFIALPTTVIYLLALTNILLSTWSQTKSQAEQSISEITKVSAFQFNQYISKAAKVADTGASFLDTVPDISEAQLYQILRSNVINNTPIYGSAIAFEPGTYRPGNELFAPYVYNNNGEIIAMNISRDVLDWYNDPHWQWWHRPKSEHTGLWTAPYFDDGAGNILMTTYSVPFYKKGVFRGVITVDIDLQGLEKQLGDSADKAMQFAIITGDSGQFVYSPHIEDIMVKDIYQQLQTHQPSDYRQIGDLLTAGGSGTITLDGLFKNEHSLVAYTPINSTDWVLIATLPASNASSAFNRYIPYIVLPFIIAILLTNGTILFISKRLTLPLRILRNQSLKIAQGDLSNRITLPETNDEIGELSHAFNQMNSDLQANIERLSIEHAERLEAEEANRAKSEFLSNMSHELRTPLNGIMGYAQVMQRDGKASSEHLAMLASLLNCSDHLLSLINDVLDLSKIEAGKIELDISSTDLHKLLQDVSDIISVRAQDKQLTFAVITSPEVPRIIDTDDRKLRQILINLLSNAIKFTDSGSITLKVYEQPKNRIRFDVIDTGSGIEADSLEQIFSPFKQMEAGKVAGGTGLGLAISRQLCEQMSGYLTVESTVGEGSQFCIELPLVESGDNDIDAVSVGENYEFAQLQSPPLEVLIVDDSKTNREVLDYLLTNAGFHCRTANDGLQAVNMLRDQHFDLVLMDIRMPNMNGIEAVQLIRQHHSSNKLAIIAITASVFPEFKHQASTVGFDGFLAKPFKAAELFEKIQRLCHVRYSDISPTGSTPQPFVTPPQSHTVAVAESAGDSLQQLDQHTVIQLLRAVKVNNITAILAICQDLPESQQQGADTITELTNAFEFEQLKQLLEQLI</sequence>
<dbReference type="SMART" id="SM00304">
    <property type="entry name" value="HAMP"/>
    <property type="match status" value="1"/>
</dbReference>
<evidence type="ECO:0000256" key="2">
    <source>
        <dbReference type="ARBA" id="ARBA00004651"/>
    </source>
</evidence>
<dbReference type="PANTHER" id="PTHR43047">
    <property type="entry name" value="TWO-COMPONENT HISTIDINE PROTEIN KINASE"/>
    <property type="match status" value="1"/>
</dbReference>
<dbReference type="SUPFAM" id="SSF158472">
    <property type="entry name" value="HAMP domain-like"/>
    <property type="match status" value="1"/>
</dbReference>
<dbReference type="InterPro" id="IPR036097">
    <property type="entry name" value="HisK_dim/P_sf"/>
</dbReference>
<name>A0ABM9ABJ8_9GAMM</name>
<dbReference type="EMBL" id="CAKLPX010000001">
    <property type="protein sequence ID" value="CAH0990583.1"/>
    <property type="molecule type" value="Genomic_DNA"/>
</dbReference>
<comment type="catalytic activity">
    <reaction evidence="1">
        <text>ATP + protein L-histidine = ADP + protein N-phospho-L-histidine.</text>
        <dbReference type="EC" id="2.7.13.3"/>
    </reaction>
</comment>
<dbReference type="CDD" id="cd00082">
    <property type="entry name" value="HisKA"/>
    <property type="match status" value="1"/>
</dbReference>
<keyword evidence="5 10" id="KW-0597">Phosphoprotein</keyword>
<dbReference type="Gene3D" id="3.30.565.10">
    <property type="entry name" value="Histidine kinase-like ATPase, C-terminal domain"/>
    <property type="match status" value="1"/>
</dbReference>
<dbReference type="InterPro" id="IPR011006">
    <property type="entry name" value="CheY-like_superfamily"/>
</dbReference>
<dbReference type="SMART" id="SM00388">
    <property type="entry name" value="HisKA"/>
    <property type="match status" value="1"/>
</dbReference>
<dbReference type="CDD" id="cd12912">
    <property type="entry name" value="PDC2_MCP_like"/>
    <property type="match status" value="1"/>
</dbReference>
<dbReference type="SMART" id="SM00448">
    <property type="entry name" value="REC"/>
    <property type="match status" value="1"/>
</dbReference>
<gene>
    <name evidence="15" type="primary">rcsC_3</name>
    <name evidence="15" type="ORF">SIN8267_00676</name>
</gene>
<dbReference type="SUPFAM" id="SSF103190">
    <property type="entry name" value="Sensory domain-like"/>
    <property type="match status" value="1"/>
</dbReference>
<reference evidence="15" key="1">
    <citation type="submission" date="2021-12" db="EMBL/GenBank/DDBJ databases">
        <authorList>
            <person name="Rodrigo-Torres L."/>
            <person name="Arahal R. D."/>
            <person name="Lucena T."/>
        </authorList>
    </citation>
    <scope>NUCLEOTIDE SEQUENCE</scope>
    <source>
        <strain evidence="15">CECT 8267</strain>
    </source>
</reference>
<evidence type="ECO:0000256" key="5">
    <source>
        <dbReference type="ARBA" id="ARBA00022553"/>
    </source>
</evidence>
<keyword evidence="7 11" id="KW-0812">Transmembrane</keyword>
<evidence type="ECO:0000256" key="11">
    <source>
        <dbReference type="SAM" id="Phobius"/>
    </source>
</evidence>
<comment type="subcellular location">
    <subcellularLocation>
        <location evidence="2">Cell membrane</location>
        <topology evidence="2">Multi-pass membrane protein</topology>
    </subcellularLocation>
</comment>
<evidence type="ECO:0000256" key="8">
    <source>
        <dbReference type="ARBA" id="ARBA00022777"/>
    </source>
</evidence>
<dbReference type="Gene3D" id="3.40.50.2300">
    <property type="match status" value="1"/>
</dbReference>
<dbReference type="SMART" id="SM00387">
    <property type="entry name" value="HATPase_c"/>
    <property type="match status" value="1"/>
</dbReference>
<accession>A0ABM9ABJ8</accession>
<dbReference type="CDD" id="cd12913">
    <property type="entry name" value="PDC1_MCP_like"/>
    <property type="match status" value="1"/>
</dbReference>
<dbReference type="PROSITE" id="PS50885">
    <property type="entry name" value="HAMP"/>
    <property type="match status" value="1"/>
</dbReference>
<dbReference type="PANTHER" id="PTHR43047:SF78">
    <property type="entry name" value="SENSORY_REGULATORY PROTEIN RPFC"/>
    <property type="match status" value="1"/>
</dbReference>
<keyword evidence="4" id="KW-1003">Cell membrane</keyword>
<dbReference type="SUPFAM" id="SSF47384">
    <property type="entry name" value="Homodimeric domain of signal transducing histidine kinase"/>
    <property type="match status" value="1"/>
</dbReference>
<feature type="domain" description="HAMP" evidence="14">
    <location>
        <begin position="330"/>
        <end position="383"/>
    </location>
</feature>
<evidence type="ECO:0000256" key="6">
    <source>
        <dbReference type="ARBA" id="ARBA00022679"/>
    </source>
</evidence>
<dbReference type="InterPro" id="IPR003660">
    <property type="entry name" value="HAMP_dom"/>
</dbReference>
<dbReference type="Pfam" id="PF00072">
    <property type="entry name" value="Response_reg"/>
    <property type="match status" value="1"/>
</dbReference>
<keyword evidence="9 11" id="KW-1133">Transmembrane helix</keyword>
<dbReference type="InterPro" id="IPR001789">
    <property type="entry name" value="Sig_transdc_resp-reg_receiver"/>
</dbReference>
<keyword evidence="11" id="KW-0472">Membrane</keyword>
<dbReference type="PROSITE" id="PS50110">
    <property type="entry name" value="RESPONSE_REGULATORY"/>
    <property type="match status" value="1"/>
</dbReference>
<dbReference type="Proteomes" id="UP000838100">
    <property type="component" value="Unassembled WGS sequence"/>
</dbReference>
<dbReference type="SUPFAM" id="SSF55874">
    <property type="entry name" value="ATPase domain of HSP90 chaperone/DNA topoisomerase II/histidine kinase"/>
    <property type="match status" value="1"/>
</dbReference>
<dbReference type="InterPro" id="IPR029151">
    <property type="entry name" value="Sensor-like_sf"/>
</dbReference>
<dbReference type="SUPFAM" id="SSF52172">
    <property type="entry name" value="CheY-like"/>
    <property type="match status" value="1"/>
</dbReference>
<dbReference type="CDD" id="cd06225">
    <property type="entry name" value="HAMP"/>
    <property type="match status" value="1"/>
</dbReference>
<dbReference type="CDD" id="cd17546">
    <property type="entry name" value="REC_hyHK_CKI1_RcsC-like"/>
    <property type="match status" value="1"/>
</dbReference>
<protein>
    <recommendedName>
        <fullName evidence="3">histidine kinase</fullName>
        <ecNumber evidence="3">2.7.13.3</ecNumber>
    </recommendedName>
</protein>
<dbReference type="Gene3D" id="6.10.340.10">
    <property type="match status" value="1"/>
</dbReference>
<dbReference type="InterPro" id="IPR005467">
    <property type="entry name" value="His_kinase_dom"/>
</dbReference>
<evidence type="ECO:0000259" key="12">
    <source>
        <dbReference type="PROSITE" id="PS50109"/>
    </source>
</evidence>
<evidence type="ECO:0000256" key="9">
    <source>
        <dbReference type="ARBA" id="ARBA00022989"/>
    </source>
</evidence>
<dbReference type="Gene3D" id="1.10.287.130">
    <property type="match status" value="1"/>
</dbReference>
<feature type="domain" description="Histidine kinase" evidence="12">
    <location>
        <begin position="408"/>
        <end position="624"/>
    </location>
</feature>
<keyword evidence="8 15" id="KW-0418">Kinase</keyword>
<keyword evidence="16" id="KW-1185">Reference proteome</keyword>
<evidence type="ECO:0000256" key="7">
    <source>
        <dbReference type="ARBA" id="ARBA00022692"/>
    </source>
</evidence>
<evidence type="ECO:0000313" key="15">
    <source>
        <dbReference type="EMBL" id="CAH0990583.1"/>
    </source>
</evidence>
<organism evidence="15 16">
    <name type="scientific">Sinobacterium norvegicum</name>
    <dbReference type="NCBI Taxonomy" id="1641715"/>
    <lineage>
        <taxon>Bacteria</taxon>
        <taxon>Pseudomonadati</taxon>
        <taxon>Pseudomonadota</taxon>
        <taxon>Gammaproteobacteria</taxon>
        <taxon>Cellvibrionales</taxon>
        <taxon>Spongiibacteraceae</taxon>
        <taxon>Sinobacterium</taxon>
    </lineage>
</organism>
<feature type="domain" description="Response regulatory" evidence="13">
    <location>
        <begin position="650"/>
        <end position="766"/>
    </location>
</feature>
<evidence type="ECO:0000256" key="1">
    <source>
        <dbReference type="ARBA" id="ARBA00000085"/>
    </source>
</evidence>
<dbReference type="Pfam" id="PF22673">
    <property type="entry name" value="MCP-like_PDC_1"/>
    <property type="match status" value="1"/>
</dbReference>
<dbReference type="Pfam" id="PF02518">
    <property type="entry name" value="HATPase_c"/>
    <property type="match status" value="1"/>
</dbReference>
<keyword evidence="6 15" id="KW-0808">Transferase</keyword>
<evidence type="ECO:0000259" key="13">
    <source>
        <dbReference type="PROSITE" id="PS50110"/>
    </source>
</evidence>
<evidence type="ECO:0000256" key="3">
    <source>
        <dbReference type="ARBA" id="ARBA00012438"/>
    </source>
</evidence>
<evidence type="ECO:0000256" key="10">
    <source>
        <dbReference type="PROSITE-ProRule" id="PRU00169"/>
    </source>
</evidence>
<dbReference type="PRINTS" id="PR00344">
    <property type="entry name" value="BCTRLSENSOR"/>
</dbReference>
<dbReference type="InterPro" id="IPR036890">
    <property type="entry name" value="HATPase_C_sf"/>
</dbReference>
<proteinExistence type="predicted"/>
<dbReference type="RefSeq" id="WP_237443265.1">
    <property type="nucleotide sequence ID" value="NZ_CAKLPX010000001.1"/>
</dbReference>
<evidence type="ECO:0000256" key="4">
    <source>
        <dbReference type="ARBA" id="ARBA00022475"/>
    </source>
</evidence>
<dbReference type="EC" id="2.7.13.3" evidence="3"/>
<feature type="modified residue" description="4-aspartylphosphate" evidence="10">
    <location>
        <position position="699"/>
    </location>
</feature>
<dbReference type="CDD" id="cd16922">
    <property type="entry name" value="HATPase_EvgS-ArcB-TorS-like"/>
    <property type="match status" value="1"/>
</dbReference>
<comment type="caution">
    <text evidence="15">The sequence shown here is derived from an EMBL/GenBank/DDBJ whole genome shotgun (WGS) entry which is preliminary data.</text>
</comment>
<dbReference type="Gene3D" id="3.30.450.20">
    <property type="entry name" value="PAS domain"/>
    <property type="match status" value="1"/>
</dbReference>
<dbReference type="InterPro" id="IPR004358">
    <property type="entry name" value="Sig_transdc_His_kin-like_C"/>
</dbReference>
<dbReference type="Pfam" id="PF00512">
    <property type="entry name" value="HisKA"/>
    <property type="match status" value="1"/>
</dbReference>
<feature type="transmembrane region" description="Helical" evidence="11">
    <location>
        <begin position="306"/>
        <end position="328"/>
    </location>
</feature>
<dbReference type="Pfam" id="PF00672">
    <property type="entry name" value="HAMP"/>
    <property type="match status" value="1"/>
</dbReference>
<evidence type="ECO:0000259" key="14">
    <source>
        <dbReference type="PROSITE" id="PS50885"/>
    </source>
</evidence>